<comment type="caution">
    <text evidence="1">The sequence shown here is derived from an EMBL/GenBank/DDBJ whole genome shotgun (WGS) entry which is preliminary data.</text>
</comment>
<gene>
    <name evidence="1" type="ORF">SASPL_156694</name>
</gene>
<sequence>MENNDRSYKIELVETETCCCTCVLQFSILMDDFRKFKCSKCESQKEVDLLQSMRGMPDFMLDNLPSVYTLIQYADAASYTGIFEAFGGIEWRSIMDSVAGKCVFEQDFQKDAIYVFVKCLAMLMENENHIQLTKALATLLRLS</sequence>
<protein>
    <submittedName>
        <fullName evidence="1">Uncharacterized protein</fullName>
    </submittedName>
</protein>
<dbReference type="Proteomes" id="UP000298416">
    <property type="component" value="Unassembled WGS sequence"/>
</dbReference>
<keyword evidence="2" id="KW-1185">Reference proteome</keyword>
<reference evidence="1" key="2">
    <citation type="submission" date="2020-08" db="EMBL/GenBank/DDBJ databases">
        <title>Plant Genome Project.</title>
        <authorList>
            <person name="Zhang R.-G."/>
        </authorList>
    </citation>
    <scope>NUCLEOTIDE SEQUENCE</scope>
    <source>
        <strain evidence="1">Huo1</strain>
        <tissue evidence="1">Leaf</tissue>
    </source>
</reference>
<name>A0A8X8YVH9_SALSN</name>
<evidence type="ECO:0000313" key="1">
    <source>
        <dbReference type="EMBL" id="KAG6383547.1"/>
    </source>
</evidence>
<accession>A0A8X8YVH9</accession>
<dbReference type="AlphaFoldDB" id="A0A8X8YVH9"/>
<organism evidence="1">
    <name type="scientific">Salvia splendens</name>
    <name type="common">Scarlet sage</name>
    <dbReference type="NCBI Taxonomy" id="180675"/>
    <lineage>
        <taxon>Eukaryota</taxon>
        <taxon>Viridiplantae</taxon>
        <taxon>Streptophyta</taxon>
        <taxon>Embryophyta</taxon>
        <taxon>Tracheophyta</taxon>
        <taxon>Spermatophyta</taxon>
        <taxon>Magnoliopsida</taxon>
        <taxon>eudicotyledons</taxon>
        <taxon>Gunneridae</taxon>
        <taxon>Pentapetalae</taxon>
        <taxon>asterids</taxon>
        <taxon>lamiids</taxon>
        <taxon>Lamiales</taxon>
        <taxon>Lamiaceae</taxon>
        <taxon>Nepetoideae</taxon>
        <taxon>Mentheae</taxon>
        <taxon>Salviinae</taxon>
        <taxon>Salvia</taxon>
        <taxon>Salvia subgen. Calosphace</taxon>
        <taxon>core Calosphace</taxon>
    </lineage>
</organism>
<dbReference type="EMBL" id="PNBA02000514">
    <property type="protein sequence ID" value="KAG6383547.1"/>
    <property type="molecule type" value="Genomic_DNA"/>
</dbReference>
<reference evidence="1" key="1">
    <citation type="submission" date="2018-01" db="EMBL/GenBank/DDBJ databases">
        <authorList>
            <person name="Mao J.F."/>
        </authorList>
    </citation>
    <scope>NUCLEOTIDE SEQUENCE</scope>
    <source>
        <strain evidence="1">Huo1</strain>
        <tissue evidence="1">Leaf</tissue>
    </source>
</reference>
<evidence type="ECO:0000313" key="2">
    <source>
        <dbReference type="Proteomes" id="UP000298416"/>
    </source>
</evidence>
<proteinExistence type="predicted"/>